<keyword evidence="1" id="KW-0732">Signal</keyword>
<dbReference type="CDD" id="cd03002">
    <property type="entry name" value="PDI_a_MPD1_like"/>
    <property type="match status" value="1"/>
</dbReference>
<feature type="signal peptide" evidence="1">
    <location>
        <begin position="1"/>
        <end position="18"/>
    </location>
</feature>
<dbReference type="EMBL" id="OZ004260">
    <property type="protein sequence ID" value="CAK7921977.1"/>
    <property type="molecule type" value="Genomic_DNA"/>
</dbReference>
<dbReference type="PROSITE" id="PS51352">
    <property type="entry name" value="THIOREDOXIN_2"/>
    <property type="match status" value="1"/>
</dbReference>
<proteinExistence type="predicted"/>
<dbReference type="PANTHER" id="PTHR45815">
    <property type="entry name" value="PROTEIN DISULFIDE-ISOMERASE A6"/>
    <property type="match status" value="1"/>
</dbReference>
<sequence>MFISYLFVFLQVVAFTVAGYANDPNVYELTPSNFDKVVRKTNYTTIVEFYAPWCGYCKQLEPIYKQLGKLVHQEGKYAVNVAAVDCDKDENKPLCSRYQVSGYPSLMVFRPPKYIVGDTKKPGRHVSETYNGERTLKAMWTFLQGRLKNYVKKFSTLKADGVQQWLDETDQDVDSRKKVLLITQSKAISPTLKSLAIDFLADYKFAMATATDIKAVTGLSFDINGKPVEIPVQDSDKLPLLITYNDETGEFVKYPGTKKDKNNSKKISQWLVDQNNGKLPHEGQLSKKEFKYYSKYRTGKATEKIVHDEL</sequence>
<dbReference type="PANTHER" id="PTHR45815:SF3">
    <property type="entry name" value="PROTEIN DISULFIDE-ISOMERASE A6"/>
    <property type="match status" value="1"/>
</dbReference>
<dbReference type="PRINTS" id="PR00421">
    <property type="entry name" value="THIOREDOXIN"/>
</dbReference>
<name>A0ABP0ENC5_9ASCO</name>
<gene>
    <name evidence="3" type="primary">MPD1</name>
    <name evidence="3" type="ORF">CAAN4_H21264</name>
</gene>
<accession>A0ABP0ENC5</accession>
<organism evidence="3 4">
    <name type="scientific">[Candida] anglica</name>
    <dbReference type="NCBI Taxonomy" id="148631"/>
    <lineage>
        <taxon>Eukaryota</taxon>
        <taxon>Fungi</taxon>
        <taxon>Dikarya</taxon>
        <taxon>Ascomycota</taxon>
        <taxon>Saccharomycotina</taxon>
        <taxon>Pichiomycetes</taxon>
        <taxon>Debaryomycetaceae</taxon>
        <taxon>Kurtzmaniella</taxon>
    </lineage>
</organism>
<evidence type="ECO:0000259" key="2">
    <source>
        <dbReference type="PROSITE" id="PS51352"/>
    </source>
</evidence>
<dbReference type="Pfam" id="PF00085">
    <property type="entry name" value="Thioredoxin"/>
    <property type="match status" value="1"/>
</dbReference>
<dbReference type="InterPro" id="IPR036249">
    <property type="entry name" value="Thioredoxin-like_sf"/>
</dbReference>
<dbReference type="InterPro" id="IPR017937">
    <property type="entry name" value="Thioredoxin_CS"/>
</dbReference>
<dbReference type="Proteomes" id="UP001497600">
    <property type="component" value="Chromosome H"/>
</dbReference>
<keyword evidence="4" id="KW-1185">Reference proteome</keyword>
<evidence type="ECO:0000313" key="4">
    <source>
        <dbReference type="Proteomes" id="UP001497600"/>
    </source>
</evidence>
<feature type="domain" description="Thioredoxin" evidence="2">
    <location>
        <begin position="6"/>
        <end position="148"/>
    </location>
</feature>
<dbReference type="Gene3D" id="3.40.30.10">
    <property type="entry name" value="Glutaredoxin"/>
    <property type="match status" value="2"/>
</dbReference>
<protein>
    <submittedName>
        <fullName evidence="3">Protein disulfide-isomerase Mpd1p</fullName>
    </submittedName>
</protein>
<evidence type="ECO:0000256" key="1">
    <source>
        <dbReference type="SAM" id="SignalP"/>
    </source>
</evidence>
<dbReference type="SUPFAM" id="SSF52833">
    <property type="entry name" value="Thioredoxin-like"/>
    <property type="match status" value="1"/>
</dbReference>
<dbReference type="PROSITE" id="PS00194">
    <property type="entry name" value="THIOREDOXIN_1"/>
    <property type="match status" value="1"/>
</dbReference>
<reference evidence="3 4" key="1">
    <citation type="submission" date="2024-01" db="EMBL/GenBank/DDBJ databases">
        <authorList>
            <consortium name="Genoscope - CEA"/>
            <person name="William W."/>
        </authorList>
    </citation>
    <scope>NUCLEOTIDE SEQUENCE [LARGE SCALE GENOMIC DNA]</scope>
    <source>
        <strain evidence="3 4">29B2s-10</strain>
    </source>
</reference>
<dbReference type="InterPro" id="IPR013766">
    <property type="entry name" value="Thioredoxin_domain"/>
</dbReference>
<feature type="chain" id="PRO_5047202382" evidence="1">
    <location>
        <begin position="19"/>
        <end position="310"/>
    </location>
</feature>
<evidence type="ECO:0000313" key="3">
    <source>
        <dbReference type="EMBL" id="CAK7921977.1"/>
    </source>
</evidence>